<reference evidence="4 5" key="1">
    <citation type="submission" date="2015-02" db="EMBL/GenBank/DDBJ databases">
        <title>Evolution of amylase-binding proteins of oral streptococcal species.</title>
        <authorList>
            <person name="Haase E.M."/>
        </authorList>
    </citation>
    <scope>NUCLEOTIDE SEQUENCE [LARGE SCALE GENOMIC DNA]</scope>
    <source>
        <strain evidence="4 5">OT25</strain>
    </source>
</reference>
<proteinExistence type="predicted"/>
<dbReference type="InterPro" id="IPR002631">
    <property type="entry name" value="Plasmid_rep_OBD"/>
</dbReference>
<feature type="domain" description="Replication protein RepB C-terminal" evidence="3">
    <location>
        <begin position="128"/>
        <end position="183"/>
    </location>
</feature>
<evidence type="ECO:0000313" key="5">
    <source>
        <dbReference type="Proteomes" id="UP000033538"/>
    </source>
</evidence>
<dbReference type="Pfam" id="PF01719">
    <property type="entry name" value="Rep_OBD"/>
    <property type="match status" value="1"/>
</dbReference>
<dbReference type="Pfam" id="PF21861">
    <property type="entry name" value="RepB_C"/>
    <property type="match status" value="1"/>
</dbReference>
<dbReference type="RefSeq" id="WP_080890694.1">
    <property type="nucleotide sequence ID" value="NZ_JYGP01000001.1"/>
</dbReference>
<dbReference type="Gene3D" id="3.40.1310.30">
    <property type="match status" value="1"/>
</dbReference>
<dbReference type="GO" id="GO:0003677">
    <property type="term" value="F:DNA binding"/>
    <property type="evidence" value="ECO:0007669"/>
    <property type="project" value="InterPro"/>
</dbReference>
<dbReference type="GO" id="GO:0006260">
    <property type="term" value="P:DNA replication"/>
    <property type="evidence" value="ECO:0007669"/>
    <property type="project" value="InterPro"/>
</dbReference>
<organism evidence="4 5">
    <name type="scientific">Streptococcus mitis</name>
    <dbReference type="NCBI Taxonomy" id="28037"/>
    <lineage>
        <taxon>Bacteria</taxon>
        <taxon>Bacillati</taxon>
        <taxon>Bacillota</taxon>
        <taxon>Bacilli</taxon>
        <taxon>Lactobacillales</taxon>
        <taxon>Streptococcaceae</taxon>
        <taxon>Streptococcus</taxon>
        <taxon>Streptococcus mitis group</taxon>
    </lineage>
</organism>
<evidence type="ECO:0000259" key="3">
    <source>
        <dbReference type="Pfam" id="PF21861"/>
    </source>
</evidence>
<dbReference type="InterPro" id="IPR053923">
    <property type="entry name" value="RepB_C"/>
</dbReference>
<dbReference type="GO" id="GO:0005727">
    <property type="term" value="C:extrachromosomal circular DNA"/>
    <property type="evidence" value="ECO:0007669"/>
    <property type="project" value="InterPro"/>
</dbReference>
<dbReference type="PATRIC" id="fig|28037.212.peg.100"/>
<dbReference type="Proteomes" id="UP000033538">
    <property type="component" value="Unassembled WGS sequence"/>
</dbReference>
<dbReference type="GO" id="GO:0003916">
    <property type="term" value="F:DNA topoisomerase activity"/>
    <property type="evidence" value="ECO:0007669"/>
    <property type="project" value="InterPro"/>
</dbReference>
<feature type="domain" description="Plasmid replication protein origin binding" evidence="2">
    <location>
        <begin position="1"/>
        <end position="122"/>
    </location>
</feature>
<evidence type="ECO:0000256" key="1">
    <source>
        <dbReference type="SAM" id="Coils"/>
    </source>
</evidence>
<keyword evidence="1" id="KW-0175">Coiled coil</keyword>
<gene>
    <name evidence="4" type="primary">repB_1</name>
    <name evidence="4" type="ORF">TZ90_00100</name>
</gene>
<evidence type="ECO:0000313" key="4">
    <source>
        <dbReference type="EMBL" id="KJQ69423.1"/>
    </source>
</evidence>
<protein>
    <submittedName>
        <fullName evidence="4">Replication protein RepB</fullName>
    </submittedName>
</protein>
<evidence type="ECO:0000259" key="2">
    <source>
        <dbReference type="Pfam" id="PF01719"/>
    </source>
</evidence>
<feature type="coiled-coil region" evidence="1">
    <location>
        <begin position="183"/>
        <end position="210"/>
    </location>
</feature>
<comment type="caution">
    <text evidence="4">The sequence shown here is derived from an EMBL/GenBank/DDBJ whole genome shotgun (WGS) entry which is preliminary data.</text>
</comment>
<dbReference type="AlphaFoldDB" id="A0A0F2DEU3"/>
<sequence length="214" mass="25100">MKNQRSNKWTFIIYLDSVVTNYKAILESLCIPYILSPVHDKDVNEKTGELKKPHRHGVLFFDSLKSYSQVSELLTSNLNTPSHVQIVMSSKGMYHYLTHAENPEKAQYDINDIESGCGFNLEEFIVENNSDEFLAQVIDIIDTMNFVEFGSLVNYARTNDPHLLKFIVQKTYFFAKLLDSRRYMQYEKQLEELEKSKSIHKKNNKLKKNEEMER</sequence>
<name>A0A0F2DEU3_STRMT</name>
<dbReference type="EMBL" id="JYGP01000001">
    <property type="protein sequence ID" value="KJQ69423.1"/>
    <property type="molecule type" value="Genomic_DNA"/>
</dbReference>
<accession>A0A0F2DEU3</accession>